<dbReference type="Proteomes" id="UP000887565">
    <property type="component" value="Unplaced"/>
</dbReference>
<protein>
    <submittedName>
        <fullName evidence="2">Uncharacterized protein</fullName>
    </submittedName>
</protein>
<name>A0A915K4J2_ROMCU</name>
<evidence type="ECO:0000313" key="1">
    <source>
        <dbReference type="Proteomes" id="UP000887565"/>
    </source>
</evidence>
<accession>A0A915K4J2</accession>
<proteinExistence type="predicted"/>
<keyword evidence="1" id="KW-1185">Reference proteome</keyword>
<sequence>MTNENILLTIRDPTKCADENLTSNELMFKVIPSKTLLTKPYPNHTFKATVLHIANSMLSHAAAYKLRGILGPTLRYDLPPHLTLRPPRRAGVPYMEST</sequence>
<evidence type="ECO:0000313" key="2">
    <source>
        <dbReference type="WBParaSite" id="nRc.2.0.1.t33680-RA"/>
    </source>
</evidence>
<dbReference type="WBParaSite" id="nRc.2.0.1.t33680-RA">
    <property type="protein sequence ID" value="nRc.2.0.1.t33680-RA"/>
    <property type="gene ID" value="nRc.2.0.1.g33680"/>
</dbReference>
<organism evidence="1 2">
    <name type="scientific">Romanomermis culicivorax</name>
    <name type="common">Nematode worm</name>
    <dbReference type="NCBI Taxonomy" id="13658"/>
    <lineage>
        <taxon>Eukaryota</taxon>
        <taxon>Metazoa</taxon>
        <taxon>Ecdysozoa</taxon>
        <taxon>Nematoda</taxon>
        <taxon>Enoplea</taxon>
        <taxon>Dorylaimia</taxon>
        <taxon>Mermithida</taxon>
        <taxon>Mermithoidea</taxon>
        <taxon>Mermithidae</taxon>
        <taxon>Romanomermis</taxon>
    </lineage>
</organism>
<reference evidence="2" key="1">
    <citation type="submission" date="2022-11" db="UniProtKB">
        <authorList>
            <consortium name="WormBaseParasite"/>
        </authorList>
    </citation>
    <scope>IDENTIFICATION</scope>
</reference>
<dbReference type="AlphaFoldDB" id="A0A915K4J2"/>